<dbReference type="PANTHER" id="PTHR10887:SF495">
    <property type="entry name" value="HELICASE SENATAXIN ISOFORM X1-RELATED"/>
    <property type="match status" value="1"/>
</dbReference>
<feature type="compositionally biased region" description="Basic and acidic residues" evidence="9">
    <location>
        <begin position="999"/>
        <end position="1022"/>
    </location>
</feature>
<feature type="region of interest" description="Disordered" evidence="9">
    <location>
        <begin position="1102"/>
        <end position="1121"/>
    </location>
</feature>
<feature type="compositionally biased region" description="Low complexity" evidence="9">
    <location>
        <begin position="1061"/>
        <end position="1070"/>
    </location>
</feature>
<keyword evidence="5" id="KW-0347">Helicase</keyword>
<dbReference type="InterPro" id="IPR027417">
    <property type="entry name" value="P-loop_NTPase"/>
</dbReference>
<dbReference type="InterPro" id="IPR041677">
    <property type="entry name" value="DNA2/NAM7_AAA_11"/>
</dbReference>
<feature type="compositionally biased region" description="Polar residues" evidence="9">
    <location>
        <begin position="1035"/>
        <end position="1045"/>
    </location>
</feature>
<feature type="domain" description="CCHC-type" evidence="10">
    <location>
        <begin position="2015"/>
        <end position="2031"/>
    </location>
</feature>
<evidence type="ECO:0000256" key="5">
    <source>
        <dbReference type="ARBA" id="ARBA00022806"/>
    </source>
</evidence>
<feature type="region of interest" description="Disordered" evidence="9">
    <location>
        <begin position="1904"/>
        <end position="1964"/>
    </location>
</feature>
<dbReference type="InterPro" id="IPR001878">
    <property type="entry name" value="Znf_CCHC"/>
</dbReference>
<sequence>MTEILAKLQVLQRLPTELHWFCELNDAASATEEEQPIKREISRPEETAKRRDLVFECLQIFAYDGDDVVPHQEYLKRQIDEQLGKCDICIRNYYKAKRRAMEKLQDDYDDQEVAAFFKVFDDRDVDRIKRGLEDATRTLRNTAPEKRGKEVLETAALLSIFEALSCEAFLTNYDLVRQHLDEPFTMVQSHKRLQVTSYVPAATVFLFDPDHSRCLWALQTWSKYPNRPTKDDFDFAIRDPLLRNLTLASGTVADPNFIQRLWCGMRLVVDRLDKDLITHSLRAMEVDVFRLALEHLQHDTAGLRFLLQTIQRFLEISPEDFWDSMGAISPTTVVEQVFNNPQYDRFIMDARSDERYEFSALKDMLSWIQPFMASLQTVHQPAACRSLAFQFMDRLQADRFPTFAKMECYQVGLGVLSWTLTNCNKAKTIFDAVGRVVAAETLDVVSMYIKRILAIPSLPHDDHYHERLAEHCLRVIKSALALECKSLRTDQEALQEDKTLPHGFTSYSPAIWDAVVLNLNRGNIALAKAALVGINDLTGLEKFKTKTAENHYKEKSEFNVTYGHLTHLVCQMLERINDFDPEDLDKLFRHPETATALVASLFSADANTYEAGVNLIKSISSESARKEALGHLLLTFFETTLNSFSWSVRRIAQKRTFASCPRMLKTCADVLDILCDAQDGLLRTRTLSTLAEIKAVKHFWEHQWDALKVIYEMTENWSRQGKNESAVMKEFCRDTMQFSERFFDQYNILASAIDSAVLPKQEDGIGGNKGREAGRELLRHPARIMESMVKWLRLRDEFLAGTSVKLVQKVLGRLTEWKMTLTDAPCNFLELVIQGSPQARTKLSPQEKAELARALEDNLGRTITIVDTDQEQSDSSRAQSIESGRSQPLKGQRVVARSGLAKKTRLGTIDLEAWGAKAKASREVVQIADEDEYGDSDILDDDILSVSRSVEMLKEQQAKRASNTAVAPAGIRKSALPTRPELKGVKGAKSEAQLVAERTSFREKREKEREAKRRRDAEELARVKKKNMPLRGVAEQTSGEGSALSSIGGVRGKDHAPFGPSMMVSSGSESESGDELDHELFGGAARAPKVSNAVKDYQASKLQQARAQGPVKKTRQVRSAKDMRARLAPDLSSLLKTILSWDFFHAGDFPPNSGRDDYSLVTSTFRTPLEYQNTFEPLLVLEAWQGFLKSKEEGNFKPFEIKVANRLTVDSFIEVSTTMSMADGKELGVSEADIILMSKGQSPAMDARQPHCLARVFNITRKKNVMDISYRVNVGNDLISAMVPNSTIYGVKVSSITPLEREYGALLGLKYYDLCDEIIKAKPSPLLKYSEKQVDPVVANYKVNTAQAKAVRSAIDNDAFTLIQGPPGSGKTKTIVAIVGALLTSSLRESNKGTAVARPQLTNGNNHRPSVPSASKKLLVCAPSNAAVDELVMRFKEGVKTIDGEFHKLSIVRLGRSDAINTKVIDVTLEELVNAKLNLANGKKTSSGEDIHKIMMEHKATSEDLNNVRAKLDETKGMGEKVPPELEREFDLLKRKKQQLSTKIDALRDSGNTAARDAEISRRRVQQEVLDGAHVICATLSGSGAEMFQSLSIEFETVIIDEAAQSIELSALIPLKYGCSKCILVGDPKQLPPTVLSREAARFQYEQSLFVRMQTNHPNDVHLLDTQYRMHPDISLFPSKAFYDGRLLDGPNMAKLRKQPWHESKILGPYRFFDVQGTHQSAPRGHSLINVAELEVALQLFDRLVTDWKGYDLKGKVGIITPYKSQLRELRSRFAQKYGDGIFSTVEFNTTDAFQGRESEVIIFSCVRASSNRGIGFLADIRRMNVGLTRAKSSLWVLGNSQSLMQGEFWGGLIQDARGRDCYTGGDLLGMLRKPMVNLTLSSSVNAVTSRKFSNADEDIEMTDAPIVRRPSTGLSRRSSTKPFSVDVSMDEVSSGTVASPESPKDEISNETKPQRYRPSGGGNGLNSKSVCDMCGSSAHYTNNCDREDVKLAIFGKCPRCGGGGHTRAKCVADRCLECGEFGHTTKTCTSVIPLPRKEKERVSRQEAEHKSTLQRLPQRDRKWQMGDHEAKVPTIRESRKTPPLSEDGKMVKSTTALVQGKRKRESPPPIGAPKGPKLIPPMAQPSNGNGPNHRRVTGVPTGPANGLYPLQQPSRSNSSHPAPVPQPDAPLAHPSLPPKPAFLQNASPDPPDSITNTVHDPSALAAPARRAPLPPQDAVRPPPQNSTRPQPTNPVRPPKPGRRKDVNPFIVPKKKRP</sequence>
<dbReference type="InterPro" id="IPR056474">
    <property type="entry name" value="SEN1_barrel"/>
</dbReference>
<evidence type="ECO:0000256" key="2">
    <source>
        <dbReference type="ARBA" id="ARBA00007913"/>
    </source>
</evidence>
<feature type="compositionally biased region" description="Basic and acidic residues" evidence="9">
    <location>
        <begin position="1943"/>
        <end position="1954"/>
    </location>
</feature>
<dbReference type="Pfam" id="PF13087">
    <property type="entry name" value="AAA_12"/>
    <property type="match status" value="1"/>
</dbReference>
<dbReference type="CDD" id="cd18042">
    <property type="entry name" value="DEXXQc_SETX"/>
    <property type="match status" value="1"/>
</dbReference>
<dbReference type="GO" id="GO:0006369">
    <property type="term" value="P:termination of RNA polymerase II transcription"/>
    <property type="evidence" value="ECO:0007669"/>
    <property type="project" value="TreeGrafter"/>
</dbReference>
<feature type="compositionally biased region" description="Polar residues" evidence="9">
    <location>
        <begin position="1913"/>
        <end position="1923"/>
    </location>
</feature>
<feature type="region of interest" description="Disordered" evidence="9">
    <location>
        <begin position="2037"/>
        <end position="2258"/>
    </location>
</feature>
<dbReference type="Pfam" id="PF12726">
    <property type="entry name" value="SEN1_N"/>
    <property type="match status" value="1"/>
</dbReference>
<keyword evidence="11" id="KW-0255">Endonuclease</keyword>
<dbReference type="GO" id="GO:0001147">
    <property type="term" value="F:transcription termination site sequence-specific DNA binding"/>
    <property type="evidence" value="ECO:0007669"/>
    <property type="project" value="TreeGrafter"/>
</dbReference>
<organism evidence="11 12">
    <name type="scientific">Lasallia pustulata</name>
    <dbReference type="NCBI Taxonomy" id="136370"/>
    <lineage>
        <taxon>Eukaryota</taxon>
        <taxon>Fungi</taxon>
        <taxon>Dikarya</taxon>
        <taxon>Ascomycota</taxon>
        <taxon>Pezizomycotina</taxon>
        <taxon>Lecanoromycetes</taxon>
        <taxon>OSLEUM clade</taxon>
        <taxon>Umbilicariomycetidae</taxon>
        <taxon>Umbilicariales</taxon>
        <taxon>Umbilicariaceae</taxon>
        <taxon>Lasallia</taxon>
    </lineage>
</organism>
<evidence type="ECO:0000256" key="3">
    <source>
        <dbReference type="ARBA" id="ARBA00022741"/>
    </source>
</evidence>
<keyword evidence="11" id="KW-0540">Nuclease</keyword>
<feature type="compositionally biased region" description="Polar residues" evidence="9">
    <location>
        <begin position="2152"/>
        <end position="2161"/>
    </location>
</feature>
<reference evidence="12" key="1">
    <citation type="submission" date="2017-03" db="EMBL/GenBank/DDBJ databases">
        <authorList>
            <person name="Sharma R."/>
            <person name="Thines M."/>
        </authorList>
    </citation>
    <scope>NUCLEOTIDE SEQUENCE [LARGE SCALE GENOMIC DNA]</scope>
</reference>
<evidence type="ECO:0000256" key="8">
    <source>
        <dbReference type="PROSITE-ProRule" id="PRU00047"/>
    </source>
</evidence>
<dbReference type="FunFam" id="3.40.50.300:FF:000326">
    <property type="entry name" value="P-loop containing nucleoside triphosphate hydrolase"/>
    <property type="match status" value="1"/>
</dbReference>
<dbReference type="SUPFAM" id="SSF57756">
    <property type="entry name" value="Retrovirus zinc finger-like domains"/>
    <property type="match status" value="1"/>
</dbReference>
<accession>A0A1W5DBJ0</accession>
<keyword evidence="8" id="KW-0479">Metal-binding</keyword>
<dbReference type="GO" id="GO:0016604">
    <property type="term" value="C:nuclear body"/>
    <property type="evidence" value="ECO:0007669"/>
    <property type="project" value="TreeGrafter"/>
</dbReference>
<feature type="region of interest" description="Disordered" evidence="9">
    <location>
        <begin position="863"/>
        <end position="894"/>
    </location>
</feature>
<feature type="compositionally biased region" description="Low complexity" evidence="9">
    <location>
        <begin position="2202"/>
        <end position="2212"/>
    </location>
</feature>
<dbReference type="Pfam" id="PF13086">
    <property type="entry name" value="AAA_11"/>
    <property type="match status" value="1"/>
</dbReference>
<dbReference type="GO" id="GO:0004519">
    <property type="term" value="F:endonuclease activity"/>
    <property type="evidence" value="ECO:0007669"/>
    <property type="project" value="UniProtKB-KW"/>
</dbReference>
<dbReference type="InterPro" id="IPR024481">
    <property type="entry name" value="Helicase_Sen1_N"/>
</dbReference>
<dbReference type="InterPro" id="IPR045055">
    <property type="entry name" value="DNA2/NAM7-like"/>
</dbReference>
<dbReference type="Gene3D" id="3.40.50.300">
    <property type="entry name" value="P-loop containing nucleotide triphosphate hydrolases"/>
    <property type="match status" value="2"/>
</dbReference>
<keyword evidence="8" id="KW-0863">Zinc-finger</keyword>
<feature type="compositionally biased region" description="Polar residues" evidence="9">
    <location>
        <begin position="873"/>
        <end position="886"/>
    </location>
</feature>
<keyword evidence="12" id="KW-1185">Reference proteome</keyword>
<dbReference type="Proteomes" id="UP000192927">
    <property type="component" value="Unassembled WGS sequence"/>
</dbReference>
<dbReference type="GO" id="GO:0004386">
    <property type="term" value="F:helicase activity"/>
    <property type="evidence" value="ECO:0007669"/>
    <property type="project" value="UniProtKB-KW"/>
</dbReference>
<keyword evidence="6" id="KW-0067">ATP-binding</keyword>
<feature type="compositionally biased region" description="Basic and acidic residues" evidence="9">
    <location>
        <begin position="2037"/>
        <end position="2091"/>
    </location>
</feature>
<evidence type="ECO:0000313" key="12">
    <source>
        <dbReference type="Proteomes" id="UP000192927"/>
    </source>
</evidence>
<protein>
    <submittedName>
        <fullName evidence="11">Trna-splicing endonuclease</fullName>
    </submittedName>
</protein>
<evidence type="ECO:0000256" key="1">
    <source>
        <dbReference type="ARBA" id="ARBA00004123"/>
    </source>
</evidence>
<dbReference type="InterPro" id="IPR047187">
    <property type="entry name" value="SF1_C_Upf1"/>
</dbReference>
<dbReference type="EMBL" id="FWEW01003727">
    <property type="protein sequence ID" value="SLM40497.1"/>
    <property type="molecule type" value="Genomic_DNA"/>
</dbReference>
<dbReference type="PANTHER" id="PTHR10887">
    <property type="entry name" value="DNA2/NAM7 HELICASE FAMILY"/>
    <property type="match status" value="1"/>
</dbReference>
<evidence type="ECO:0000256" key="6">
    <source>
        <dbReference type="ARBA" id="ARBA00022840"/>
    </source>
</evidence>
<keyword evidence="4" id="KW-0378">Hydrolase</keyword>
<evidence type="ECO:0000313" key="11">
    <source>
        <dbReference type="EMBL" id="SLM40497.1"/>
    </source>
</evidence>
<proteinExistence type="inferred from homology"/>
<dbReference type="SUPFAM" id="SSF52540">
    <property type="entry name" value="P-loop containing nucleoside triphosphate hydrolases"/>
    <property type="match status" value="1"/>
</dbReference>
<dbReference type="SMART" id="SM00343">
    <property type="entry name" value="ZnF_C2HC"/>
    <property type="match status" value="3"/>
</dbReference>
<dbReference type="PROSITE" id="PS50158">
    <property type="entry name" value="ZF_CCHC"/>
    <property type="match status" value="1"/>
</dbReference>
<dbReference type="GO" id="GO:0005694">
    <property type="term" value="C:chromosome"/>
    <property type="evidence" value="ECO:0007669"/>
    <property type="project" value="UniProtKB-ARBA"/>
</dbReference>
<feature type="region of interest" description="Disordered" evidence="9">
    <location>
        <begin position="975"/>
        <end position="1077"/>
    </location>
</feature>
<dbReference type="Pfam" id="PF23576">
    <property type="entry name" value="SEN1_barrel"/>
    <property type="match status" value="1"/>
</dbReference>
<feature type="compositionally biased region" description="Pro residues" evidence="9">
    <location>
        <begin position="2213"/>
        <end position="2225"/>
    </location>
</feature>
<dbReference type="InterPro" id="IPR036875">
    <property type="entry name" value="Znf_CCHC_sf"/>
</dbReference>
<dbReference type="CDD" id="cd18808">
    <property type="entry name" value="SF1_C_Upf1"/>
    <property type="match status" value="1"/>
</dbReference>
<evidence type="ECO:0000256" key="7">
    <source>
        <dbReference type="ARBA" id="ARBA00023242"/>
    </source>
</evidence>
<evidence type="ECO:0000259" key="10">
    <source>
        <dbReference type="PROSITE" id="PS50158"/>
    </source>
</evidence>
<keyword evidence="8" id="KW-0862">Zinc</keyword>
<comment type="similarity">
    <text evidence="2">Belongs to the DNA2/NAM7 helicase family.</text>
</comment>
<dbReference type="GO" id="GO:0005524">
    <property type="term" value="F:ATP binding"/>
    <property type="evidence" value="ECO:0007669"/>
    <property type="project" value="UniProtKB-KW"/>
</dbReference>
<evidence type="ECO:0000256" key="9">
    <source>
        <dbReference type="SAM" id="MobiDB-lite"/>
    </source>
</evidence>
<evidence type="ECO:0000256" key="4">
    <source>
        <dbReference type="ARBA" id="ARBA00022801"/>
    </source>
</evidence>
<comment type="subcellular location">
    <subcellularLocation>
        <location evidence="1">Nucleus</location>
    </subcellularLocation>
</comment>
<dbReference type="GO" id="GO:0016787">
    <property type="term" value="F:hydrolase activity"/>
    <property type="evidence" value="ECO:0007669"/>
    <property type="project" value="UniProtKB-KW"/>
</dbReference>
<keyword evidence="3" id="KW-0547">Nucleotide-binding</keyword>
<dbReference type="FunFam" id="3.40.50.300:FF:001152">
    <property type="entry name" value="tRNA-splicing endonuclease, putative"/>
    <property type="match status" value="1"/>
</dbReference>
<dbReference type="GO" id="GO:0008270">
    <property type="term" value="F:zinc ion binding"/>
    <property type="evidence" value="ECO:0007669"/>
    <property type="project" value="UniProtKB-KW"/>
</dbReference>
<dbReference type="InterPro" id="IPR041679">
    <property type="entry name" value="DNA2/NAM7-like_C"/>
</dbReference>
<name>A0A1W5DBJ0_9LECA</name>
<keyword evidence="7" id="KW-0539">Nucleus</keyword>